<dbReference type="PANTHER" id="PTHR30538:SF1">
    <property type="entry name" value="L-LYSINE 2,3-AMINOMUTASE"/>
    <property type="match status" value="1"/>
</dbReference>
<comment type="cofactor">
    <cofactor evidence="1 10">
        <name>pyridoxal 5'-phosphate</name>
        <dbReference type="ChEBI" id="CHEBI:597326"/>
    </cofactor>
</comment>
<feature type="modified residue" description="N6-(pyridoxal phosphate)lysine" evidence="10">
    <location>
        <position position="387"/>
    </location>
</feature>
<evidence type="ECO:0000256" key="8">
    <source>
        <dbReference type="ARBA" id="ARBA00023235"/>
    </source>
</evidence>
<dbReference type="InterPro" id="IPR013785">
    <property type="entry name" value="Aldolase_TIM"/>
</dbReference>
<dbReference type="SUPFAM" id="SSF102114">
    <property type="entry name" value="Radical SAM enzymes"/>
    <property type="match status" value="1"/>
</dbReference>
<keyword evidence="3" id="KW-0949">S-adenosyl-L-methionine</keyword>
<comment type="caution">
    <text evidence="12">The sequence shown here is derived from an EMBL/GenBank/DDBJ whole genome shotgun (WGS) entry which is preliminary data.</text>
</comment>
<proteinExistence type="predicted"/>
<evidence type="ECO:0000256" key="2">
    <source>
        <dbReference type="ARBA" id="ARBA00022485"/>
    </source>
</evidence>
<dbReference type="InterPro" id="IPR003739">
    <property type="entry name" value="Lys_aminomutase/Glu_NH3_mut"/>
</dbReference>
<feature type="domain" description="Radical SAM core" evidence="11">
    <location>
        <begin position="161"/>
        <end position="382"/>
    </location>
</feature>
<keyword evidence="13" id="KW-1185">Reference proteome</keyword>
<dbReference type="Pfam" id="PF12544">
    <property type="entry name" value="LAM_C"/>
    <property type="match status" value="1"/>
</dbReference>
<dbReference type="RefSeq" id="WP_183861397.1">
    <property type="nucleotide sequence ID" value="NZ_JACHFH010000018.1"/>
</dbReference>
<reference evidence="12 13" key="1">
    <citation type="submission" date="2020-08" db="EMBL/GenBank/DDBJ databases">
        <title>Genomic Encyclopedia of Type Strains, Phase IV (KMG-IV): sequencing the most valuable type-strain genomes for metagenomic binning, comparative biology and taxonomic classification.</title>
        <authorList>
            <person name="Goeker M."/>
        </authorList>
    </citation>
    <scope>NUCLEOTIDE SEQUENCE [LARGE SCALE GENOMIC DNA]</scope>
    <source>
        <strain evidence="12 13">DSM 24661</strain>
    </source>
</reference>
<evidence type="ECO:0000256" key="3">
    <source>
        <dbReference type="ARBA" id="ARBA00022691"/>
    </source>
</evidence>
<protein>
    <submittedName>
        <fullName evidence="12">Lysine 2,3-aminomutase</fullName>
        <ecNumber evidence="12">5.4.3.2</ecNumber>
    </submittedName>
</protein>
<evidence type="ECO:0000256" key="10">
    <source>
        <dbReference type="PIRSR" id="PIRSR603739-50"/>
    </source>
</evidence>
<dbReference type="Gene3D" id="3.20.20.70">
    <property type="entry name" value="Aldolase class I"/>
    <property type="match status" value="1"/>
</dbReference>
<evidence type="ECO:0000256" key="5">
    <source>
        <dbReference type="ARBA" id="ARBA00022898"/>
    </source>
</evidence>
<evidence type="ECO:0000256" key="9">
    <source>
        <dbReference type="PIRSR" id="PIRSR004911-1"/>
    </source>
</evidence>
<dbReference type="Proteomes" id="UP000559117">
    <property type="component" value="Unassembled WGS sequence"/>
</dbReference>
<dbReference type="AlphaFoldDB" id="A0A840UHG6"/>
<dbReference type="PROSITE" id="PS51918">
    <property type="entry name" value="RADICAL_SAM"/>
    <property type="match status" value="1"/>
</dbReference>
<dbReference type="EMBL" id="JACHFH010000018">
    <property type="protein sequence ID" value="MBB5336449.1"/>
    <property type="molecule type" value="Genomic_DNA"/>
</dbReference>
<dbReference type="GO" id="GO:0050066">
    <property type="term" value="F:L-lysine 2,3-aminomutase activity"/>
    <property type="evidence" value="ECO:0007669"/>
    <property type="project" value="UniProtKB-EC"/>
</dbReference>
<evidence type="ECO:0000313" key="13">
    <source>
        <dbReference type="Proteomes" id="UP000559117"/>
    </source>
</evidence>
<organism evidence="12 13">
    <name type="scientific">Pectinatus brassicae</name>
    <dbReference type="NCBI Taxonomy" id="862415"/>
    <lineage>
        <taxon>Bacteria</taxon>
        <taxon>Bacillati</taxon>
        <taxon>Bacillota</taxon>
        <taxon>Negativicutes</taxon>
        <taxon>Selenomonadales</taxon>
        <taxon>Selenomonadaceae</taxon>
        <taxon>Pectinatus</taxon>
    </lineage>
</organism>
<dbReference type="NCBIfam" id="TIGR00238">
    <property type="entry name" value="KamA family radical SAM protein"/>
    <property type="match status" value="1"/>
</dbReference>
<dbReference type="Gene3D" id="6.10.140.1170">
    <property type="match status" value="1"/>
</dbReference>
<dbReference type="NCBIfam" id="TIGR04368">
    <property type="entry name" value="Glu_2_3_NH3_mut"/>
    <property type="match status" value="1"/>
</dbReference>
<dbReference type="PANTHER" id="PTHR30538">
    <property type="entry name" value="LYSINE 2,3-AMINOMUTASE-RELATED"/>
    <property type="match status" value="1"/>
</dbReference>
<keyword evidence="8 12" id="KW-0413">Isomerase</keyword>
<dbReference type="CDD" id="cd01335">
    <property type="entry name" value="Radical_SAM"/>
    <property type="match status" value="1"/>
</dbReference>
<dbReference type="InterPro" id="IPR025895">
    <property type="entry name" value="LAM_C_dom"/>
</dbReference>
<feature type="binding site" evidence="9">
    <location>
        <position position="182"/>
    </location>
    <ligand>
        <name>[4Fe-4S] cluster</name>
        <dbReference type="ChEBI" id="CHEBI:49883"/>
        <note>4Fe-4S-S-AdoMet</note>
    </ligand>
</feature>
<dbReference type="PIRSF" id="PIRSF004911">
    <property type="entry name" value="DUF160"/>
    <property type="match status" value="1"/>
</dbReference>
<dbReference type="SFLD" id="SFLDF00290">
    <property type="entry name" value="glutamate_2_3-aminomutase"/>
    <property type="match status" value="1"/>
</dbReference>
<keyword evidence="2 9" id="KW-0004">4Fe-4S</keyword>
<keyword evidence="5 10" id="KW-0663">Pyridoxal phosphate</keyword>
<evidence type="ECO:0000256" key="1">
    <source>
        <dbReference type="ARBA" id="ARBA00001933"/>
    </source>
</evidence>
<accession>A0A840UHG6</accession>
<keyword evidence="6" id="KW-0408">Iron</keyword>
<name>A0A840UHG6_9FIRM</name>
<evidence type="ECO:0000313" key="12">
    <source>
        <dbReference type="EMBL" id="MBB5336449.1"/>
    </source>
</evidence>
<evidence type="ECO:0000256" key="4">
    <source>
        <dbReference type="ARBA" id="ARBA00022723"/>
    </source>
</evidence>
<keyword evidence="4 9" id="KW-0479">Metal-binding</keyword>
<gene>
    <name evidence="12" type="ORF">HNR32_001598</name>
</gene>
<evidence type="ECO:0000256" key="6">
    <source>
        <dbReference type="ARBA" id="ARBA00023004"/>
    </source>
</evidence>
<sequence>MSIHDKTVPASTKEEKREISLQRAFVLKNKIKNYMQQKNLILTGFDLSENFQTKKSLILKYFKASENDWQDWHWQVAHRIDNINALKALINFPQEIYDEIKRIENTFRWAISPYYLCLIDEHNPLDPIKMQSIPTILEAAHSGIKDPMAEEYTSPAPCITRRYPDRLIINVTNQCAMYCRHCQRRRNIGETDNQAATDDIKAALDYIRANPEIRDVLITGGDALLLNDNMIDWILTELDSIPHVEIKRLGTRTLVTMPQRITDDLCTILKKHTPIYLNTQFNHPHEITPSSKKAADKLVAAGVILGNQSVLLKGINDDPNIIKKLNQELLKIRIRPYYLFHAKAVEGTLHFVTSIDKGLEIMKYLRGYTSGLAIPSYIVNAPNGYGKIPLLPQYIMNKKDGKLHLRTWEDRIIEYET</sequence>
<dbReference type="Pfam" id="PF04055">
    <property type="entry name" value="Radical_SAM"/>
    <property type="match status" value="1"/>
</dbReference>
<dbReference type="InterPro" id="IPR058240">
    <property type="entry name" value="rSAM_sf"/>
</dbReference>
<dbReference type="GO" id="GO:0051539">
    <property type="term" value="F:4 iron, 4 sulfur cluster binding"/>
    <property type="evidence" value="ECO:0007669"/>
    <property type="project" value="UniProtKB-KW"/>
</dbReference>
<dbReference type="SFLD" id="SFLDS00029">
    <property type="entry name" value="Radical_SAM"/>
    <property type="match status" value="1"/>
</dbReference>
<dbReference type="EC" id="5.4.3.2" evidence="12"/>
<dbReference type="InterPro" id="IPR030801">
    <property type="entry name" value="Glu_2_3_NH3_mut"/>
</dbReference>
<dbReference type="InterPro" id="IPR007197">
    <property type="entry name" value="rSAM"/>
</dbReference>
<dbReference type="SFLD" id="SFLDG01070">
    <property type="entry name" value="PLP-dependent"/>
    <property type="match status" value="1"/>
</dbReference>
<feature type="binding site" evidence="9">
    <location>
        <position position="179"/>
    </location>
    <ligand>
        <name>[4Fe-4S] cluster</name>
        <dbReference type="ChEBI" id="CHEBI:49883"/>
        <note>4Fe-4S-S-AdoMet</note>
    </ligand>
</feature>
<feature type="binding site" evidence="9">
    <location>
        <position position="175"/>
    </location>
    <ligand>
        <name>[4Fe-4S] cluster</name>
        <dbReference type="ChEBI" id="CHEBI:49883"/>
        <note>4Fe-4S-S-AdoMet</note>
    </ligand>
</feature>
<evidence type="ECO:0000259" key="11">
    <source>
        <dbReference type="PROSITE" id="PS51918"/>
    </source>
</evidence>
<evidence type="ECO:0000256" key="7">
    <source>
        <dbReference type="ARBA" id="ARBA00023014"/>
    </source>
</evidence>
<keyword evidence="7 9" id="KW-0411">Iron-sulfur</keyword>
<dbReference type="GO" id="GO:0046872">
    <property type="term" value="F:metal ion binding"/>
    <property type="evidence" value="ECO:0007669"/>
    <property type="project" value="UniProtKB-KW"/>
</dbReference>